<evidence type="ECO:0000256" key="1">
    <source>
        <dbReference type="SAM" id="MobiDB-lite"/>
    </source>
</evidence>
<dbReference type="Gene3D" id="1.10.10.10">
    <property type="entry name" value="Winged helix-like DNA-binding domain superfamily/Winged helix DNA-binding domain"/>
    <property type="match status" value="1"/>
</dbReference>
<protein>
    <submittedName>
        <fullName evidence="3">MarR family winged helix-turn-helix transcriptional regulator</fullName>
    </submittedName>
</protein>
<evidence type="ECO:0000313" key="3">
    <source>
        <dbReference type="EMBL" id="UXY16918.1"/>
    </source>
</evidence>
<feature type="domain" description="HTH marR-type" evidence="2">
    <location>
        <begin position="13"/>
        <end position="143"/>
    </location>
</feature>
<dbReference type="InterPro" id="IPR039422">
    <property type="entry name" value="MarR/SlyA-like"/>
</dbReference>
<feature type="region of interest" description="Disordered" evidence="1">
    <location>
        <begin position="145"/>
        <end position="172"/>
    </location>
</feature>
<dbReference type="PRINTS" id="PR00598">
    <property type="entry name" value="HTHMARR"/>
</dbReference>
<dbReference type="Proteomes" id="UP001061302">
    <property type="component" value="Chromosome"/>
</dbReference>
<keyword evidence="4" id="KW-1185">Reference proteome</keyword>
<reference evidence="3" key="1">
    <citation type="submission" date="2022-10" db="EMBL/GenBank/DDBJ databases">
        <title>Chitiniphilus purpureus sp. nov., a novel chitin-degrading bacterium isolated from crawfish pond sediment.</title>
        <authorList>
            <person name="Li K."/>
        </authorList>
    </citation>
    <scope>NUCLEOTIDE SEQUENCE</scope>
    <source>
        <strain evidence="3">CD1</strain>
    </source>
</reference>
<dbReference type="PROSITE" id="PS50995">
    <property type="entry name" value="HTH_MARR_2"/>
    <property type="match status" value="1"/>
</dbReference>
<gene>
    <name evidence="3" type="ORF">N8I74_07855</name>
</gene>
<evidence type="ECO:0000259" key="2">
    <source>
        <dbReference type="PROSITE" id="PS50995"/>
    </source>
</evidence>
<dbReference type="EMBL" id="CP106753">
    <property type="protein sequence ID" value="UXY16918.1"/>
    <property type="molecule type" value="Genomic_DNA"/>
</dbReference>
<dbReference type="SUPFAM" id="SSF46785">
    <property type="entry name" value="Winged helix' DNA-binding domain"/>
    <property type="match status" value="1"/>
</dbReference>
<sequence length="172" mass="18849">MMFPYDQTLAVAQTCLCLHAQRAARALTRHFDEVFRALDLTSGQFSLMMALNRPTPPTVGELAPFLAMDRTTLTAQLKPLQRRGWVDVAADRGDRRKRRVVLTAAGHALLHRAHPIWLQAHAALEQAVPTPDELRAQLMRLAAAPTPVNAAPAGSSYPPDQHRPTPGAGKQP</sequence>
<accession>A0ABY6DYJ8</accession>
<dbReference type="SMART" id="SM00347">
    <property type="entry name" value="HTH_MARR"/>
    <property type="match status" value="1"/>
</dbReference>
<dbReference type="InterPro" id="IPR036388">
    <property type="entry name" value="WH-like_DNA-bd_sf"/>
</dbReference>
<dbReference type="InterPro" id="IPR000835">
    <property type="entry name" value="HTH_MarR-typ"/>
</dbReference>
<proteinExistence type="predicted"/>
<dbReference type="InterPro" id="IPR036390">
    <property type="entry name" value="WH_DNA-bd_sf"/>
</dbReference>
<name>A0ABY6DYJ8_9NEIS</name>
<organism evidence="3 4">
    <name type="scientific">Chitiniphilus purpureus</name>
    <dbReference type="NCBI Taxonomy" id="2981137"/>
    <lineage>
        <taxon>Bacteria</taxon>
        <taxon>Pseudomonadati</taxon>
        <taxon>Pseudomonadota</taxon>
        <taxon>Betaproteobacteria</taxon>
        <taxon>Neisseriales</taxon>
        <taxon>Chitinibacteraceae</taxon>
        <taxon>Chitiniphilus</taxon>
    </lineage>
</organism>
<dbReference type="PANTHER" id="PTHR33164:SF105">
    <property type="entry name" value="TRANSCRIPTIONAL REPRESSOR PROTEIN-RELATED"/>
    <property type="match status" value="1"/>
</dbReference>
<evidence type="ECO:0000313" key="4">
    <source>
        <dbReference type="Proteomes" id="UP001061302"/>
    </source>
</evidence>
<dbReference type="PANTHER" id="PTHR33164">
    <property type="entry name" value="TRANSCRIPTIONAL REGULATOR, MARR FAMILY"/>
    <property type="match status" value="1"/>
</dbReference>
<dbReference type="Pfam" id="PF01047">
    <property type="entry name" value="MarR"/>
    <property type="match status" value="1"/>
</dbReference>
<dbReference type="RefSeq" id="WP_263126333.1">
    <property type="nucleotide sequence ID" value="NZ_CP106753.1"/>
</dbReference>